<dbReference type="EnsemblPlants" id="ORUFI05G21320.1">
    <property type="protein sequence ID" value="ORUFI05G21320.1"/>
    <property type="gene ID" value="ORUFI05G21320"/>
</dbReference>
<feature type="compositionally biased region" description="Polar residues" evidence="1">
    <location>
        <begin position="214"/>
        <end position="224"/>
    </location>
</feature>
<evidence type="ECO:0000313" key="3">
    <source>
        <dbReference type="Proteomes" id="UP000008022"/>
    </source>
</evidence>
<dbReference type="HOGENOM" id="CLU_788421_0_0_1"/>
<proteinExistence type="predicted"/>
<feature type="compositionally biased region" description="Basic residues" evidence="1">
    <location>
        <begin position="241"/>
        <end position="255"/>
    </location>
</feature>
<keyword evidence="3" id="KW-1185">Reference proteome</keyword>
<sequence>MPTLPIRKTILGGDRLPTNHSGDEQHLHTYSLRQDCLSCITKSFFLVCFWEFWNHRHDIVFRNAPTSIPSILRRCIEDASLWAERAAIYRNSVQKRDDTDDIYEVSDDIYQVSCDSYHVTGDTFARYQVLIDSRYRTIPIMYQVIFARYHMIPLRYSAISTTYRVILTRYQMIPARYQELGIKASAAAAPRPPPSTLHTEPEPRRRQPHPPPSTVLSRPRSTSKLVAGDHVLRQELVTGGRVRRPHLSRWQRPPRRSSSPAPSPSPRRILRYPRPTPELVVSAVSITTQDPPPSMRPCPTPELAGGRVLHAGAHRRHCFHHHVAISCYIERASCGKEEHLVGGTVYRSLAFL</sequence>
<dbReference type="Gramene" id="ORUFI05G21320.1">
    <property type="protein sequence ID" value="ORUFI05G21320.1"/>
    <property type="gene ID" value="ORUFI05G21320"/>
</dbReference>
<reference evidence="2" key="2">
    <citation type="submission" date="2015-06" db="UniProtKB">
        <authorList>
            <consortium name="EnsemblPlants"/>
        </authorList>
    </citation>
    <scope>IDENTIFICATION</scope>
</reference>
<evidence type="ECO:0000313" key="2">
    <source>
        <dbReference type="EnsemblPlants" id="ORUFI05G21320.1"/>
    </source>
</evidence>
<dbReference type="Proteomes" id="UP000008022">
    <property type="component" value="Unassembled WGS sequence"/>
</dbReference>
<accession>A0A0E0PNX0</accession>
<evidence type="ECO:0000256" key="1">
    <source>
        <dbReference type="SAM" id="MobiDB-lite"/>
    </source>
</evidence>
<feature type="region of interest" description="Disordered" evidence="1">
    <location>
        <begin position="186"/>
        <end position="271"/>
    </location>
</feature>
<dbReference type="AlphaFoldDB" id="A0A0E0PNX0"/>
<protein>
    <submittedName>
        <fullName evidence="2">Uncharacterized protein</fullName>
    </submittedName>
</protein>
<name>A0A0E0PNX0_ORYRU</name>
<reference evidence="3" key="1">
    <citation type="submission" date="2013-06" db="EMBL/GenBank/DDBJ databases">
        <authorList>
            <person name="Zhao Q."/>
        </authorList>
    </citation>
    <scope>NUCLEOTIDE SEQUENCE</scope>
    <source>
        <strain evidence="3">cv. W1943</strain>
    </source>
</reference>
<organism evidence="2 3">
    <name type="scientific">Oryza rufipogon</name>
    <name type="common">Brownbeard rice</name>
    <name type="synonym">Asian wild rice</name>
    <dbReference type="NCBI Taxonomy" id="4529"/>
    <lineage>
        <taxon>Eukaryota</taxon>
        <taxon>Viridiplantae</taxon>
        <taxon>Streptophyta</taxon>
        <taxon>Embryophyta</taxon>
        <taxon>Tracheophyta</taxon>
        <taxon>Spermatophyta</taxon>
        <taxon>Magnoliopsida</taxon>
        <taxon>Liliopsida</taxon>
        <taxon>Poales</taxon>
        <taxon>Poaceae</taxon>
        <taxon>BOP clade</taxon>
        <taxon>Oryzoideae</taxon>
        <taxon>Oryzeae</taxon>
        <taxon>Oryzinae</taxon>
        <taxon>Oryza</taxon>
    </lineage>
</organism>